<proteinExistence type="predicted"/>
<dbReference type="PANTHER" id="PTHR30146:SF109">
    <property type="entry name" value="HTH-TYPE TRANSCRIPTIONAL REGULATOR GALS"/>
    <property type="match status" value="1"/>
</dbReference>
<dbReference type="InterPro" id="IPR028082">
    <property type="entry name" value="Peripla_BP_I"/>
</dbReference>
<feature type="domain" description="HTH cro/C1-type" evidence="5">
    <location>
        <begin position="3"/>
        <end position="50"/>
    </location>
</feature>
<dbReference type="PANTHER" id="PTHR30146">
    <property type="entry name" value="LACI-RELATED TRANSCRIPTIONAL REPRESSOR"/>
    <property type="match status" value="1"/>
</dbReference>
<dbReference type="GO" id="GO:0000976">
    <property type="term" value="F:transcription cis-regulatory region binding"/>
    <property type="evidence" value="ECO:0007669"/>
    <property type="project" value="TreeGrafter"/>
</dbReference>
<accession>A0A3T0D308</accession>
<reference evidence="6 7" key="1">
    <citation type="submission" date="2018-12" db="EMBL/GenBank/DDBJ databases">
        <title>Genome sequence from the cellulolytic species, Caldicellulosiruptor changbaiensis.</title>
        <authorList>
            <person name="Blumer-Schuette S.E."/>
            <person name="Mendoza C."/>
        </authorList>
    </citation>
    <scope>NUCLEOTIDE SEQUENCE [LARGE SCALE GENOMIC DNA]</scope>
    <source>
        <strain evidence="6 7">CBS-Z</strain>
    </source>
</reference>
<name>A0A3T0D308_9FIRM</name>
<dbReference type="CDD" id="cd01392">
    <property type="entry name" value="HTH_LacI"/>
    <property type="match status" value="1"/>
</dbReference>
<dbReference type="PROSITE" id="PS50943">
    <property type="entry name" value="HTH_CROC1"/>
    <property type="match status" value="1"/>
</dbReference>
<keyword evidence="2" id="KW-0238">DNA-binding</keyword>
<evidence type="ECO:0000313" key="7">
    <source>
        <dbReference type="Proteomes" id="UP000282930"/>
    </source>
</evidence>
<evidence type="ECO:0000256" key="2">
    <source>
        <dbReference type="ARBA" id="ARBA00023125"/>
    </source>
</evidence>
<dbReference type="SUPFAM" id="SSF47413">
    <property type="entry name" value="lambda repressor-like DNA-binding domains"/>
    <property type="match status" value="1"/>
</dbReference>
<dbReference type="InterPro" id="IPR010982">
    <property type="entry name" value="Lambda_DNA-bd_dom_sf"/>
</dbReference>
<evidence type="ECO:0000259" key="5">
    <source>
        <dbReference type="PROSITE" id="PS50943"/>
    </source>
</evidence>
<keyword evidence="7" id="KW-1185">Reference proteome</keyword>
<dbReference type="AlphaFoldDB" id="A0A3T0D308"/>
<dbReference type="InterPro" id="IPR001761">
    <property type="entry name" value="Peripla_BP/Lac1_sug-bd_dom"/>
</dbReference>
<dbReference type="Pfam" id="PF00532">
    <property type="entry name" value="Peripla_BP_1"/>
    <property type="match status" value="1"/>
</dbReference>
<dbReference type="Proteomes" id="UP000282930">
    <property type="component" value="Chromosome"/>
</dbReference>
<sequence>MPTVKDVAKKAGVSVATVSRVLNNSNKVSEETRQRVLKAIEELGFKPNLLARNFRKDKSNLILVILPTIANAYFARVVKGVEDTARKYDYGILLCTTGNSPEVASEYLKLIERKQVDGAIIASAKIDKDAVLEIDPKKIVQACEFYQFLDTSCVLIDHKKAFFDIVDYLIKKGKKNILCAIGNEGIPSENERKEGYRQALEKNGIEFKEENVIRCSYGWAEIYERLKTLLCTKKYDAVACSSDLMAVGAIKAAKAVGLKIPDEFAVTGFDNIMISRLYEPSITTVAQPMYDIGEKAAEILINSLENPNSFSKEKFILPHEIKTRESA</sequence>
<keyword evidence="1" id="KW-0805">Transcription regulation</keyword>
<dbReference type="RefSeq" id="WP_127351275.1">
    <property type="nucleotide sequence ID" value="NZ_CP034791.1"/>
</dbReference>
<gene>
    <name evidence="6" type="ORF">ELD05_02815</name>
</gene>
<dbReference type="SMART" id="SM00354">
    <property type="entry name" value="HTH_LACI"/>
    <property type="match status" value="1"/>
</dbReference>
<organism evidence="6 7">
    <name type="scientific">Caldicellulosiruptor changbaiensis</name>
    <dbReference type="NCBI Taxonomy" id="1222016"/>
    <lineage>
        <taxon>Bacteria</taxon>
        <taxon>Bacillati</taxon>
        <taxon>Bacillota</taxon>
        <taxon>Bacillota incertae sedis</taxon>
        <taxon>Caldicellulosiruptorales</taxon>
        <taxon>Caldicellulosiruptoraceae</taxon>
        <taxon>Caldicellulosiruptor</taxon>
    </lineage>
</organism>
<dbReference type="PRINTS" id="PR00036">
    <property type="entry name" value="HTHLACI"/>
</dbReference>
<dbReference type="PROSITE" id="PS00356">
    <property type="entry name" value="HTH_LACI_1"/>
    <property type="match status" value="1"/>
</dbReference>
<feature type="domain" description="HTH lacI-type" evidence="4">
    <location>
        <begin position="2"/>
        <end position="56"/>
    </location>
</feature>
<dbReference type="Gene3D" id="1.10.260.40">
    <property type="entry name" value="lambda repressor-like DNA-binding domains"/>
    <property type="match status" value="1"/>
</dbReference>
<dbReference type="EMBL" id="CP034791">
    <property type="protein sequence ID" value="AZT89671.1"/>
    <property type="molecule type" value="Genomic_DNA"/>
</dbReference>
<dbReference type="GO" id="GO:0003700">
    <property type="term" value="F:DNA-binding transcription factor activity"/>
    <property type="evidence" value="ECO:0007669"/>
    <property type="project" value="TreeGrafter"/>
</dbReference>
<dbReference type="InterPro" id="IPR000843">
    <property type="entry name" value="HTH_LacI"/>
</dbReference>
<dbReference type="InterPro" id="IPR001387">
    <property type="entry name" value="Cro/C1-type_HTH"/>
</dbReference>
<dbReference type="Gene3D" id="3.40.50.2300">
    <property type="match status" value="2"/>
</dbReference>
<evidence type="ECO:0000313" key="6">
    <source>
        <dbReference type="EMBL" id="AZT89671.1"/>
    </source>
</evidence>
<keyword evidence="3" id="KW-0804">Transcription</keyword>
<dbReference type="Pfam" id="PF00356">
    <property type="entry name" value="LacI"/>
    <property type="match status" value="1"/>
</dbReference>
<dbReference type="KEGG" id="ccha:ELD05_02815"/>
<dbReference type="SUPFAM" id="SSF53822">
    <property type="entry name" value="Periplasmic binding protein-like I"/>
    <property type="match status" value="1"/>
</dbReference>
<dbReference type="PROSITE" id="PS50932">
    <property type="entry name" value="HTH_LACI_2"/>
    <property type="match status" value="1"/>
</dbReference>
<evidence type="ECO:0000256" key="3">
    <source>
        <dbReference type="ARBA" id="ARBA00023163"/>
    </source>
</evidence>
<evidence type="ECO:0000259" key="4">
    <source>
        <dbReference type="PROSITE" id="PS50932"/>
    </source>
</evidence>
<evidence type="ECO:0000256" key="1">
    <source>
        <dbReference type="ARBA" id="ARBA00023015"/>
    </source>
</evidence>
<protein>
    <submittedName>
        <fullName evidence="6">LacI family transcriptional regulator</fullName>
    </submittedName>
</protein>